<protein>
    <submittedName>
        <fullName evidence="1">Uncharacterized protein</fullName>
    </submittedName>
</protein>
<evidence type="ECO:0000313" key="2">
    <source>
        <dbReference type="Proteomes" id="UP001054945"/>
    </source>
</evidence>
<dbReference type="EMBL" id="BPLR01001917">
    <property type="protein sequence ID" value="GIX68049.1"/>
    <property type="molecule type" value="Genomic_DNA"/>
</dbReference>
<dbReference type="AlphaFoldDB" id="A0AAV4M6N7"/>
<organism evidence="1 2">
    <name type="scientific">Caerostris extrusa</name>
    <name type="common">Bark spider</name>
    <name type="synonym">Caerostris bankana</name>
    <dbReference type="NCBI Taxonomy" id="172846"/>
    <lineage>
        <taxon>Eukaryota</taxon>
        <taxon>Metazoa</taxon>
        <taxon>Ecdysozoa</taxon>
        <taxon>Arthropoda</taxon>
        <taxon>Chelicerata</taxon>
        <taxon>Arachnida</taxon>
        <taxon>Araneae</taxon>
        <taxon>Araneomorphae</taxon>
        <taxon>Entelegynae</taxon>
        <taxon>Araneoidea</taxon>
        <taxon>Araneidae</taxon>
        <taxon>Caerostris</taxon>
    </lineage>
</organism>
<proteinExistence type="predicted"/>
<comment type="caution">
    <text evidence="1">The sequence shown here is derived from an EMBL/GenBank/DDBJ whole genome shotgun (WGS) entry which is preliminary data.</text>
</comment>
<gene>
    <name evidence="1" type="ORF">CEXT_195191</name>
</gene>
<evidence type="ECO:0000313" key="1">
    <source>
        <dbReference type="EMBL" id="GIX68049.1"/>
    </source>
</evidence>
<sequence length="112" mass="12832">MKTKRNRRLKKSNTLRTTYMDYMAFWLLASRVTIKSGSVSLPAYSGPGKDPEEAHTWDLFLIMWTAVCQGALPITEAFHGKWRVLLLIDDCPRPRAGTPQKPPDPCRIMLRN</sequence>
<reference evidence="1 2" key="1">
    <citation type="submission" date="2021-06" db="EMBL/GenBank/DDBJ databases">
        <title>Caerostris extrusa draft genome.</title>
        <authorList>
            <person name="Kono N."/>
            <person name="Arakawa K."/>
        </authorList>
    </citation>
    <scope>NUCLEOTIDE SEQUENCE [LARGE SCALE GENOMIC DNA]</scope>
</reference>
<dbReference type="Proteomes" id="UP001054945">
    <property type="component" value="Unassembled WGS sequence"/>
</dbReference>
<name>A0AAV4M6N7_CAEEX</name>
<keyword evidence="2" id="KW-1185">Reference proteome</keyword>
<accession>A0AAV4M6N7</accession>